<proteinExistence type="predicted"/>
<dbReference type="PANTHER" id="PTHR48207">
    <property type="entry name" value="SUCCINATE--HYDROXYMETHYLGLUTARATE COA-TRANSFERASE"/>
    <property type="match status" value="1"/>
</dbReference>
<dbReference type="EMBL" id="PVXO01000030">
    <property type="protein sequence ID" value="PRR79165.1"/>
    <property type="molecule type" value="Genomic_DNA"/>
</dbReference>
<dbReference type="InterPro" id="IPR050483">
    <property type="entry name" value="CoA-transferase_III_domain"/>
</dbReference>
<dbReference type="RefSeq" id="WP_106063154.1">
    <property type="nucleotide sequence ID" value="NZ_PVXO01000030.1"/>
</dbReference>
<protein>
    <submittedName>
        <fullName evidence="2">Formyl-coenzyme A transferase</fullName>
        <ecNumber evidence="2">2.8.3.16</ecNumber>
    </submittedName>
</protein>
<keyword evidence="1 2" id="KW-0808">Transferase</keyword>
<gene>
    <name evidence="2" type="primary">frc</name>
    <name evidence="2" type="ORF">CLLI_10100</name>
</gene>
<dbReference type="GO" id="GO:0033608">
    <property type="term" value="F:formyl-CoA transferase activity"/>
    <property type="evidence" value="ECO:0007669"/>
    <property type="project" value="UniProtKB-EC"/>
</dbReference>
<reference evidence="2 3" key="1">
    <citation type="submission" date="2018-03" db="EMBL/GenBank/DDBJ databases">
        <title>Genome sequence of Clostridium liquoris DSM 100320.</title>
        <authorList>
            <person name="Poehlein A."/>
            <person name="Daniel R."/>
        </authorList>
    </citation>
    <scope>NUCLEOTIDE SEQUENCE [LARGE SCALE GENOMIC DNA]</scope>
    <source>
        <strain evidence="2 3">DSM 100320</strain>
    </source>
</reference>
<evidence type="ECO:0000313" key="3">
    <source>
        <dbReference type="Proteomes" id="UP000239706"/>
    </source>
</evidence>
<dbReference type="Gene3D" id="3.40.50.10540">
    <property type="entry name" value="Crotonobetainyl-coa:carnitine coa-transferase, domain 1"/>
    <property type="match status" value="1"/>
</dbReference>
<dbReference type="Proteomes" id="UP000239706">
    <property type="component" value="Unassembled WGS sequence"/>
</dbReference>
<dbReference type="Gene3D" id="3.30.1540.10">
    <property type="entry name" value="formyl-coa transferase, domain 3"/>
    <property type="match status" value="1"/>
</dbReference>
<comment type="caution">
    <text evidence="2">The sequence shown here is derived from an EMBL/GenBank/DDBJ whole genome shotgun (WGS) entry which is preliminary data.</text>
</comment>
<dbReference type="InterPro" id="IPR003673">
    <property type="entry name" value="CoA-Trfase_fam_III"/>
</dbReference>
<evidence type="ECO:0000313" key="2">
    <source>
        <dbReference type="EMBL" id="PRR79165.1"/>
    </source>
</evidence>
<keyword evidence="3" id="KW-1185">Reference proteome</keyword>
<evidence type="ECO:0000256" key="1">
    <source>
        <dbReference type="ARBA" id="ARBA00022679"/>
    </source>
</evidence>
<dbReference type="Pfam" id="PF02515">
    <property type="entry name" value="CoA_transf_3"/>
    <property type="match status" value="1"/>
</dbReference>
<dbReference type="InterPro" id="IPR044855">
    <property type="entry name" value="CoA-Trfase_III_dom3_sf"/>
</dbReference>
<dbReference type="SUPFAM" id="SSF89796">
    <property type="entry name" value="CoA-transferase family III (CaiB/BaiF)"/>
    <property type="match status" value="1"/>
</dbReference>
<dbReference type="AlphaFoldDB" id="A0A2T0B5L4"/>
<accession>A0A2T0B5L4</accession>
<name>A0A2T0B5L4_9CLOT</name>
<dbReference type="EC" id="2.8.3.16" evidence="2"/>
<dbReference type="InterPro" id="IPR023606">
    <property type="entry name" value="CoA-Trfase_III_dom_1_sf"/>
</dbReference>
<dbReference type="PANTHER" id="PTHR48207:SF3">
    <property type="entry name" value="SUCCINATE--HYDROXYMETHYLGLUTARATE COA-TRANSFERASE"/>
    <property type="match status" value="1"/>
</dbReference>
<sequence>MRKALQGLKVIDLTSALNGPFCTMMLADYGADVIKIEPVNGDQCRKWGPIDKKSGESGFYCYVNRNKKGTTLNLKSEKGLQMFYEIVKDADILVENYKGGVTKKLGVDYESVKKVNPTIIYASGSGFGQYGPMSHRPCYDVVAQSMGGMVYLTGFKDTNPVKAGPSIADHVAGIYLTVGILMALYNREKTGQGQLVDVSMVDSIFSLLENAIVNYTVGGFIPERNGNVDQSIAPFDIYECKDGFVALGVGNDRLFEKLCSTIGHEELLEDPRYKTNVLRFENYIPDLQNLIHDWCKDYTKKEIDNIMDKAGIPCGPVLNIKEAIEHPHIQAREMMVHCKHPTAGDQYFQGCVVKLSETPGSVETPAPLLGQHNAEVFGLTEEEIKKLSAEGVI</sequence>
<organism evidence="2 3">
    <name type="scientific">Clostridium liquoris</name>
    <dbReference type="NCBI Taxonomy" id="1289519"/>
    <lineage>
        <taxon>Bacteria</taxon>
        <taxon>Bacillati</taxon>
        <taxon>Bacillota</taxon>
        <taxon>Clostridia</taxon>
        <taxon>Eubacteriales</taxon>
        <taxon>Clostridiaceae</taxon>
        <taxon>Clostridium</taxon>
    </lineage>
</organism>
<dbReference type="OrthoDB" id="9797653at2"/>